<dbReference type="GO" id="GO:0003729">
    <property type="term" value="F:mRNA binding"/>
    <property type="evidence" value="ECO:0007669"/>
    <property type="project" value="TreeGrafter"/>
</dbReference>
<evidence type="ECO:0000256" key="4">
    <source>
        <dbReference type="SAM" id="MobiDB-lite"/>
    </source>
</evidence>
<dbReference type="InterPro" id="IPR012959">
    <property type="entry name" value="CPL_dom"/>
</dbReference>
<dbReference type="PROSITE" id="PS50302">
    <property type="entry name" value="PUM"/>
    <property type="match status" value="2"/>
</dbReference>
<dbReference type="InterPro" id="IPR011989">
    <property type="entry name" value="ARM-like"/>
</dbReference>
<feature type="compositionally biased region" description="Basic and acidic residues" evidence="4">
    <location>
        <begin position="608"/>
        <end position="622"/>
    </location>
</feature>
<keyword evidence="7" id="KW-1185">Reference proteome</keyword>
<protein>
    <recommendedName>
        <fullName evidence="5">PUM-HD domain-containing protein</fullName>
    </recommendedName>
</protein>
<name>A0AAN7U4W8_9MYCE</name>
<dbReference type="Pfam" id="PF08144">
    <property type="entry name" value="CPL"/>
    <property type="match status" value="1"/>
</dbReference>
<sequence length="663" mass="76092">MAPAKAIKSTKNDKKVVKKSKGDSKKAISTNKGVGKDNIKVKDFKNEKNTDKYKKKIDTNKSQDNKNENIEKSNEPKKKLTKKEKREEKFEKKSKFDKNHGLVRDLKILWVKIKEIKLSSEERATLVEQLTQKLKGNVLNVIVKHDASRVVQTLLKYGNEKQKEIVFKELKDQETIISKTQYGRFLILKLLKYGTEEQRNSIINQFSGKFISLISHKESSSVIEYIYSEIASKLQKTHIIEEFYGPEYRLFKSDQPRTLDTIVESSPQKKDSIITYLSSQLTKLLSSKGERLVQYTIIQTLLIEFFRHASPDNCVDMSETLGELLLPMIHSKEGSLVAYYVISYATPKTRKSIVKSLKDFVPKIASEEYGFLALVRLLDVTDDTQMIIKSVFNELIPVLPECSITKQGSLWILHLLAPYSPQNFTEQTLSLLTKSMVNSCGIQHEISKKDRDQRRKELLSWISPKLIELCSNHTQELLSSQWGTKVLNQTLKNADGNKIILMKRILDLMEEDLLEEQHINIQSLLRNDHIKSTELPQQLIEKHNWIDLCLKSQNIVYIYRDLLKTLPNDLKEKASLDLKKSKSKLNATKFKGIENLFNLKDDLELQNDDSSKKSTIVEEKKKPAATPNKKLIEEPTATTTTTTTTKKVTKTTTPTAKKSITKK</sequence>
<dbReference type="FunFam" id="1.25.10.10:FF:001836">
    <property type="entry name" value="Uncharacterized protein"/>
    <property type="match status" value="1"/>
</dbReference>
<evidence type="ECO:0000256" key="2">
    <source>
        <dbReference type="ARBA" id="ARBA00022884"/>
    </source>
</evidence>
<dbReference type="InterPro" id="IPR033133">
    <property type="entry name" value="PUM-HD"/>
</dbReference>
<dbReference type="InterPro" id="IPR016024">
    <property type="entry name" value="ARM-type_fold"/>
</dbReference>
<dbReference type="FunFam" id="1.25.10.10:FF:001101">
    <property type="entry name" value="Predicted protein"/>
    <property type="match status" value="1"/>
</dbReference>
<feature type="compositionally biased region" description="Basic and acidic residues" evidence="4">
    <location>
        <begin position="10"/>
        <end position="26"/>
    </location>
</feature>
<proteinExistence type="predicted"/>
<dbReference type="PROSITE" id="PS50303">
    <property type="entry name" value="PUM_HD"/>
    <property type="match status" value="1"/>
</dbReference>
<dbReference type="GO" id="GO:0005730">
    <property type="term" value="C:nucleolus"/>
    <property type="evidence" value="ECO:0007669"/>
    <property type="project" value="TreeGrafter"/>
</dbReference>
<evidence type="ECO:0000313" key="7">
    <source>
        <dbReference type="Proteomes" id="UP001344447"/>
    </source>
</evidence>
<evidence type="ECO:0000259" key="5">
    <source>
        <dbReference type="PROSITE" id="PS50303"/>
    </source>
</evidence>
<dbReference type="SUPFAM" id="SSF48371">
    <property type="entry name" value="ARM repeat"/>
    <property type="match status" value="1"/>
</dbReference>
<dbReference type="PANTHER" id="PTHR13389">
    <property type="entry name" value="PUMILIO HOMOLOG 3"/>
    <property type="match status" value="1"/>
</dbReference>
<dbReference type="PANTHER" id="PTHR13389:SF0">
    <property type="entry name" value="PUMILIO HOMOLOG 3"/>
    <property type="match status" value="1"/>
</dbReference>
<evidence type="ECO:0000256" key="3">
    <source>
        <dbReference type="PROSITE-ProRule" id="PRU00317"/>
    </source>
</evidence>
<dbReference type="Pfam" id="PF00806">
    <property type="entry name" value="PUF"/>
    <property type="match status" value="2"/>
</dbReference>
<feature type="region of interest" description="Disordered" evidence="4">
    <location>
        <begin position="608"/>
        <end position="663"/>
    </location>
</feature>
<dbReference type="InterPro" id="IPR040059">
    <property type="entry name" value="PUM3"/>
</dbReference>
<comment type="caution">
    <text evidence="6">The sequence shown here is derived from an EMBL/GenBank/DDBJ whole genome shotgun (WGS) entry which is preliminary data.</text>
</comment>
<feature type="repeat" description="Pumilio" evidence="3">
    <location>
        <begin position="133"/>
        <end position="168"/>
    </location>
</feature>
<feature type="compositionally biased region" description="Basic and acidic residues" evidence="4">
    <location>
        <begin position="34"/>
        <end position="94"/>
    </location>
</feature>
<gene>
    <name evidence="6" type="ORF">RB653_008555</name>
</gene>
<feature type="domain" description="PUM-HD" evidence="5">
    <location>
        <begin position="111"/>
        <end position="494"/>
    </location>
</feature>
<dbReference type="AlphaFoldDB" id="A0AAN7U4W8"/>
<keyword evidence="2" id="KW-0694">RNA-binding</keyword>
<feature type="region of interest" description="Disordered" evidence="4">
    <location>
        <begin position="1"/>
        <end position="94"/>
    </location>
</feature>
<dbReference type="Gene3D" id="1.25.10.10">
    <property type="entry name" value="Leucine-rich Repeat Variant"/>
    <property type="match status" value="2"/>
</dbReference>
<dbReference type="GO" id="GO:0006417">
    <property type="term" value="P:regulation of translation"/>
    <property type="evidence" value="ECO:0007669"/>
    <property type="project" value="TreeGrafter"/>
</dbReference>
<dbReference type="SMART" id="SM00025">
    <property type="entry name" value="Pumilio"/>
    <property type="match status" value="6"/>
</dbReference>
<dbReference type="Proteomes" id="UP001344447">
    <property type="component" value="Unassembled WGS sequence"/>
</dbReference>
<feature type="compositionally biased region" description="Low complexity" evidence="4">
    <location>
        <begin position="636"/>
        <end position="663"/>
    </location>
</feature>
<keyword evidence="1" id="KW-0677">Repeat</keyword>
<dbReference type="EMBL" id="JAVFKY010000003">
    <property type="protein sequence ID" value="KAK5578880.1"/>
    <property type="molecule type" value="Genomic_DNA"/>
</dbReference>
<evidence type="ECO:0000313" key="6">
    <source>
        <dbReference type="EMBL" id="KAK5578880.1"/>
    </source>
</evidence>
<reference evidence="6 7" key="1">
    <citation type="submission" date="2023-11" db="EMBL/GenBank/DDBJ databases">
        <title>Dfirmibasis_genome.</title>
        <authorList>
            <person name="Edelbroek B."/>
            <person name="Kjellin J."/>
            <person name="Jerlstrom-Hultqvist J."/>
            <person name="Soderbom F."/>
        </authorList>
    </citation>
    <scope>NUCLEOTIDE SEQUENCE [LARGE SCALE GENOMIC DNA]</scope>
    <source>
        <strain evidence="6 7">TNS-C-14</strain>
    </source>
</reference>
<dbReference type="InterPro" id="IPR001313">
    <property type="entry name" value="Pumilio_RNA-bd_rpt"/>
</dbReference>
<organism evidence="6 7">
    <name type="scientific">Dictyostelium firmibasis</name>
    <dbReference type="NCBI Taxonomy" id="79012"/>
    <lineage>
        <taxon>Eukaryota</taxon>
        <taxon>Amoebozoa</taxon>
        <taxon>Evosea</taxon>
        <taxon>Eumycetozoa</taxon>
        <taxon>Dictyostelia</taxon>
        <taxon>Dictyosteliales</taxon>
        <taxon>Dictyosteliaceae</taxon>
        <taxon>Dictyostelium</taxon>
    </lineage>
</organism>
<accession>A0AAN7U4W8</accession>
<evidence type="ECO:0000256" key="1">
    <source>
        <dbReference type="ARBA" id="ARBA00022737"/>
    </source>
</evidence>
<feature type="repeat" description="Pumilio" evidence="3">
    <location>
        <begin position="169"/>
        <end position="204"/>
    </location>
</feature>